<feature type="transmembrane region" description="Helical" evidence="6">
    <location>
        <begin position="115"/>
        <end position="134"/>
    </location>
</feature>
<feature type="domain" description="NADH-Ubiquinone oxidoreductase (complex I) chain 5 N-terminal" evidence="8">
    <location>
        <begin position="70"/>
        <end position="117"/>
    </location>
</feature>
<dbReference type="Pfam" id="PF00361">
    <property type="entry name" value="Proton_antipo_M"/>
    <property type="match status" value="2"/>
</dbReference>
<feature type="domain" description="NADH:quinone oxidoreductase/Mrp antiporter transmembrane" evidence="7">
    <location>
        <begin position="134"/>
        <end position="355"/>
    </location>
</feature>
<reference evidence="10" key="1">
    <citation type="journal article" date="2019" name="Int. J. Syst. Evol. Microbiol.">
        <title>The Global Catalogue of Microorganisms (GCM) 10K type strain sequencing project: providing services to taxonomists for standard genome sequencing and annotation.</title>
        <authorList>
            <consortium name="The Broad Institute Genomics Platform"/>
            <consortium name="The Broad Institute Genome Sequencing Center for Infectious Disease"/>
            <person name="Wu L."/>
            <person name="Ma J."/>
        </authorList>
    </citation>
    <scope>NUCLEOTIDE SEQUENCE [LARGE SCALE GENOMIC DNA]</scope>
    <source>
        <strain evidence="10">CECT 7706</strain>
    </source>
</reference>
<proteinExistence type="predicted"/>
<sequence>MENIVHLFVIVPVIGFLLSLIISESREALLSKVVFYTIGLNLIVSMGFVIYWVADGAKNFNLHDWTVYSEGNFNFFIDFYFDEIAAVYLLVGNIISFMVSVYSRYYMHKESGYKRFFNTILFFYIGYIITVLSGNFETLFIGWEILGISSFLLIAFYRLRYLPVKNALKVFTIYRIGDVGILLAMWMSHHLWHENITFFQLNNYELVNEHLTSKSEIGIFISLMLLVAALAKSAQLPFTAWLPRAMEGPTPSSAIFYGSLSVHIGAFLLMRTFPFWEHQILVRWLIGGMGLLTAVITTMIARVQPTVKGQVAYSSSAQIGIIFIEIAAGFYWMALIHFVGNAFLRTYQLLVSPSVVTYLVREQFYTYEASEIRENPRKRLNRFKSAMYLMAVKEWNLDTFIFKIIFKPLKQLRYFLGFLSLKSIIGILLPLYLAGVYVAYSKAGFLADSKDYLAGIAGLLALMMVMKAYNERSSSRLAWLLLVFAHFFIDLAVTFNDHLDLKEAGIYLSGVALSGILGYWMLYRVRAFEKHRIGLNSFHGLVDKHPISAFVFLLACLGLTGFPITTTFFGEDLILTHIKADQYLLATLVSLTFIILGIAVIRIYTRVFLGSFTKNYQHPTELSI</sequence>
<keyword evidence="4 6" id="KW-0472">Membrane</keyword>
<feature type="transmembrane region" description="Helical" evidence="6">
    <location>
        <begin position="84"/>
        <end position="103"/>
    </location>
</feature>
<evidence type="ECO:0000259" key="7">
    <source>
        <dbReference type="Pfam" id="PF00361"/>
    </source>
</evidence>
<comment type="subcellular location">
    <subcellularLocation>
        <location evidence="1">Endomembrane system</location>
        <topology evidence="1">Multi-pass membrane protein</topology>
    </subcellularLocation>
    <subcellularLocation>
        <location evidence="5">Membrane</location>
        <topology evidence="5">Multi-pass membrane protein</topology>
    </subcellularLocation>
</comment>
<feature type="transmembrane region" description="Helical" evidence="6">
    <location>
        <begin position="217"/>
        <end position="234"/>
    </location>
</feature>
<evidence type="ECO:0000313" key="9">
    <source>
        <dbReference type="EMBL" id="MDN3687575.1"/>
    </source>
</evidence>
<feature type="transmembrane region" description="Helical" evidence="6">
    <location>
        <begin position="582"/>
        <end position="604"/>
    </location>
</feature>
<feature type="domain" description="NADH:quinone oxidoreductase/Mrp antiporter transmembrane" evidence="7">
    <location>
        <begin position="507"/>
        <end position="593"/>
    </location>
</feature>
<evidence type="ECO:0000256" key="5">
    <source>
        <dbReference type="RuleBase" id="RU000320"/>
    </source>
</evidence>
<gene>
    <name evidence="9" type="ORF">QWZ15_07035</name>
</gene>
<feature type="transmembrane region" description="Helical" evidence="6">
    <location>
        <begin position="280"/>
        <end position="301"/>
    </location>
</feature>
<accession>A0ABT8C532</accession>
<feature type="transmembrane region" description="Helical" evidence="6">
    <location>
        <begin position="507"/>
        <end position="525"/>
    </location>
</feature>
<feature type="transmembrane region" description="Helical" evidence="6">
    <location>
        <begin position="414"/>
        <end position="440"/>
    </location>
</feature>
<evidence type="ECO:0000256" key="1">
    <source>
        <dbReference type="ARBA" id="ARBA00004127"/>
    </source>
</evidence>
<dbReference type="PANTHER" id="PTHR42829:SF2">
    <property type="entry name" value="NADH-UBIQUINONE OXIDOREDUCTASE CHAIN 5"/>
    <property type="match status" value="1"/>
</dbReference>
<dbReference type="RefSeq" id="WP_163385153.1">
    <property type="nucleotide sequence ID" value="NZ_JAUFQS010000006.1"/>
</dbReference>
<dbReference type="InterPro" id="IPR003945">
    <property type="entry name" value="NU5C-like"/>
</dbReference>
<keyword evidence="2 5" id="KW-0812">Transmembrane</keyword>
<evidence type="ECO:0000259" key="8">
    <source>
        <dbReference type="Pfam" id="PF00662"/>
    </source>
</evidence>
<keyword evidence="10" id="KW-1185">Reference proteome</keyword>
<dbReference type="InterPro" id="IPR001750">
    <property type="entry name" value="ND/Mrp_TM"/>
</dbReference>
<feature type="transmembrane region" description="Helical" evidence="6">
    <location>
        <begin position="477"/>
        <end position="495"/>
    </location>
</feature>
<evidence type="ECO:0000256" key="6">
    <source>
        <dbReference type="SAM" id="Phobius"/>
    </source>
</evidence>
<feature type="transmembrane region" description="Helical" evidence="6">
    <location>
        <begin position="254"/>
        <end position="273"/>
    </location>
</feature>
<dbReference type="PRINTS" id="PR01434">
    <property type="entry name" value="NADHDHGNASE5"/>
</dbReference>
<feature type="transmembrane region" description="Helical" evidence="6">
    <location>
        <begin position="34"/>
        <end position="54"/>
    </location>
</feature>
<evidence type="ECO:0000256" key="4">
    <source>
        <dbReference type="ARBA" id="ARBA00023136"/>
    </source>
</evidence>
<protein>
    <submittedName>
        <fullName evidence="9">Proton-conducting transporter membrane subunit</fullName>
    </submittedName>
</protein>
<dbReference type="PANTHER" id="PTHR42829">
    <property type="entry name" value="NADH-UBIQUINONE OXIDOREDUCTASE CHAIN 5"/>
    <property type="match status" value="1"/>
</dbReference>
<dbReference type="InterPro" id="IPR001516">
    <property type="entry name" value="Proton_antipo_N"/>
</dbReference>
<feature type="transmembrane region" description="Helical" evidence="6">
    <location>
        <begin position="140"/>
        <end position="159"/>
    </location>
</feature>
<organism evidence="9 10">
    <name type="scientific">Cyclobacterium jeungdonense</name>
    <dbReference type="NCBI Taxonomy" id="708087"/>
    <lineage>
        <taxon>Bacteria</taxon>
        <taxon>Pseudomonadati</taxon>
        <taxon>Bacteroidota</taxon>
        <taxon>Cytophagia</taxon>
        <taxon>Cytophagales</taxon>
        <taxon>Cyclobacteriaceae</taxon>
        <taxon>Cyclobacterium</taxon>
    </lineage>
</organism>
<feature type="transmembrane region" description="Helical" evidence="6">
    <location>
        <begin position="6"/>
        <end position="22"/>
    </location>
</feature>
<comment type="caution">
    <text evidence="9">The sequence shown here is derived from an EMBL/GenBank/DDBJ whole genome shotgun (WGS) entry which is preliminary data.</text>
</comment>
<evidence type="ECO:0000256" key="3">
    <source>
        <dbReference type="ARBA" id="ARBA00022989"/>
    </source>
</evidence>
<keyword evidence="3 6" id="KW-1133">Transmembrane helix</keyword>
<feature type="transmembrane region" description="Helical" evidence="6">
    <location>
        <begin position="321"/>
        <end position="344"/>
    </location>
</feature>
<name>A0ABT8C532_9BACT</name>
<feature type="transmembrane region" description="Helical" evidence="6">
    <location>
        <begin position="452"/>
        <end position="470"/>
    </location>
</feature>
<dbReference type="Proteomes" id="UP001236663">
    <property type="component" value="Unassembled WGS sequence"/>
</dbReference>
<feature type="transmembrane region" description="Helical" evidence="6">
    <location>
        <begin position="546"/>
        <end position="570"/>
    </location>
</feature>
<dbReference type="Pfam" id="PF00662">
    <property type="entry name" value="Proton_antipo_N"/>
    <property type="match status" value="1"/>
</dbReference>
<evidence type="ECO:0000256" key="2">
    <source>
        <dbReference type="ARBA" id="ARBA00022692"/>
    </source>
</evidence>
<evidence type="ECO:0000313" key="10">
    <source>
        <dbReference type="Proteomes" id="UP001236663"/>
    </source>
</evidence>
<dbReference type="EMBL" id="JAUFQS010000006">
    <property type="protein sequence ID" value="MDN3687575.1"/>
    <property type="molecule type" value="Genomic_DNA"/>
</dbReference>